<name>A0A8T1X030_9STRA</name>
<dbReference type="EMBL" id="JAGDFL010000099">
    <property type="protein sequence ID" value="KAG7397838.1"/>
    <property type="molecule type" value="Genomic_DNA"/>
</dbReference>
<dbReference type="Proteomes" id="UP000693981">
    <property type="component" value="Unassembled WGS sequence"/>
</dbReference>
<dbReference type="OrthoDB" id="101217at2759"/>
<evidence type="ECO:0008006" key="3">
    <source>
        <dbReference type="Google" id="ProtNLM"/>
    </source>
</evidence>
<dbReference type="AlphaFoldDB" id="A0A8T1X030"/>
<proteinExistence type="predicted"/>
<keyword evidence="2" id="KW-1185">Reference proteome</keyword>
<dbReference type="Pfam" id="PF04525">
    <property type="entry name" value="LOR"/>
    <property type="match status" value="1"/>
</dbReference>
<sequence length="213" mass="23636">MGCASSTAIPTLSQPQKLAPVEEDLCAPAITTLRLRDRFWDHQGEEDFAICDAEWGQDIFRIQATTSAMKTLRDPHRRPLVHMKRELMAPVPTYNVFDAKASAARLFTIKALPELSVEFVSPTTGEKCTIGMLGSWSKRQASIWLKQGRKASRTTIGRIFRPTGSRSSAATTRSSVSSSQHDDEYFLAITGGVDMSLMVLICIALEQAQTEKW</sequence>
<evidence type="ECO:0000313" key="2">
    <source>
        <dbReference type="Proteomes" id="UP000693981"/>
    </source>
</evidence>
<organism evidence="1 2">
    <name type="scientific">Phytophthora boehmeriae</name>
    <dbReference type="NCBI Taxonomy" id="109152"/>
    <lineage>
        <taxon>Eukaryota</taxon>
        <taxon>Sar</taxon>
        <taxon>Stramenopiles</taxon>
        <taxon>Oomycota</taxon>
        <taxon>Peronosporomycetes</taxon>
        <taxon>Peronosporales</taxon>
        <taxon>Peronosporaceae</taxon>
        <taxon>Phytophthora</taxon>
    </lineage>
</organism>
<accession>A0A8T1X030</accession>
<reference evidence="1" key="1">
    <citation type="submission" date="2021-02" db="EMBL/GenBank/DDBJ databases">
        <authorList>
            <person name="Palmer J.M."/>
        </authorList>
    </citation>
    <scope>NUCLEOTIDE SEQUENCE</scope>
    <source>
        <strain evidence="1">SCRP23</strain>
    </source>
</reference>
<dbReference type="InterPro" id="IPR007612">
    <property type="entry name" value="LOR"/>
</dbReference>
<gene>
    <name evidence="1" type="ORF">PHYBOEH_012100</name>
</gene>
<protein>
    <recommendedName>
        <fullName evidence="3">Tubby C-terminal domain-containing protein</fullName>
    </recommendedName>
</protein>
<comment type="caution">
    <text evidence="1">The sequence shown here is derived from an EMBL/GenBank/DDBJ whole genome shotgun (WGS) entry which is preliminary data.</text>
</comment>
<evidence type="ECO:0000313" key="1">
    <source>
        <dbReference type="EMBL" id="KAG7397838.1"/>
    </source>
</evidence>